<dbReference type="PATRIC" id="fig|880074.11.peg.148"/>
<keyword evidence="2" id="KW-0238">DNA-binding</keyword>
<dbReference type="SMART" id="SM00411">
    <property type="entry name" value="BHL"/>
    <property type="match status" value="1"/>
</dbReference>
<keyword evidence="5" id="KW-0472">Membrane</keyword>
<dbReference type="PANTHER" id="PTHR33175">
    <property type="entry name" value="DNA-BINDING PROTEIN HU"/>
    <property type="match status" value="1"/>
</dbReference>
<dbReference type="GO" id="GO:0005829">
    <property type="term" value="C:cytosol"/>
    <property type="evidence" value="ECO:0007669"/>
    <property type="project" value="TreeGrafter"/>
</dbReference>
<dbReference type="KEGG" id="bvs:BARVI_00700"/>
<protein>
    <recommendedName>
        <fullName evidence="8">Integration host factor</fullName>
    </recommendedName>
</protein>
<sequence>MNEKISFPDLVALLAAKLNVTKKEAEAFLKEFFTVSTEVISSGEELRINELGVFKPIWVEPRASVNVQTGEPVEIPGHYKLSFVPDKVLREAVNAPFSSFSVEILNDHVSTEAMMAVDEDELLGSRDTDSPEEDLLAAGPAAVMSADSDAAGEVAPATESERVEPEEVPTGEMADSEPSTNTVSETSTSDPNLEIPAASEKDETTVAETEAEVETPPTIEPIEATPTSATGEQAVKTSALVPVVTEEEQDYHEYLQKSASRRAFWLGAFSGLGAVVVIVTAVWFFLRDDDGIKIGEYTLSLTDSEAFAPQPVANPVADTVVIPEAVDTVVEGTAASADTVPLTRESDSRNVKTNGQSAQVAPTVGQPTSGPVVETIRSGVFLTTLSRKYFGHKAFWVYIYEENKGVIKNPNQVPTGTRVVIPDAAKYHIDAKNSRSVDEAKALAVKILSRYE</sequence>
<comment type="similarity">
    <text evidence="1 3">Belongs to the bacterial histone-like protein family.</text>
</comment>
<dbReference type="eggNOG" id="COG0776">
    <property type="taxonomic scope" value="Bacteria"/>
</dbReference>
<evidence type="ECO:0000256" key="5">
    <source>
        <dbReference type="SAM" id="Phobius"/>
    </source>
</evidence>
<dbReference type="eggNOG" id="COG1652">
    <property type="taxonomic scope" value="Bacteria"/>
</dbReference>
<evidence type="ECO:0000313" key="6">
    <source>
        <dbReference type="EMBL" id="AHF13537.1"/>
    </source>
</evidence>
<keyword evidence="5" id="KW-0812">Transmembrane</keyword>
<feature type="region of interest" description="Disordered" evidence="4">
    <location>
        <begin position="344"/>
        <end position="368"/>
    </location>
</feature>
<feature type="transmembrane region" description="Helical" evidence="5">
    <location>
        <begin position="263"/>
        <end position="286"/>
    </location>
</feature>
<reference evidence="6 7" key="1">
    <citation type="submission" date="2013-12" db="EMBL/GenBank/DDBJ databases">
        <authorList>
            <consortium name="DOE Joint Genome Institute"/>
            <person name="Eisen J."/>
            <person name="Huntemann M."/>
            <person name="Han J."/>
            <person name="Chen A."/>
            <person name="Kyrpides N."/>
            <person name="Mavromatis K."/>
            <person name="Markowitz V."/>
            <person name="Palaniappan K."/>
            <person name="Ivanova N."/>
            <person name="Schaumberg A."/>
            <person name="Pati A."/>
            <person name="Liolios K."/>
            <person name="Nordberg H.P."/>
            <person name="Cantor M.N."/>
            <person name="Hua S.X."/>
            <person name="Woyke T."/>
        </authorList>
    </citation>
    <scope>NUCLEOTIDE SEQUENCE [LARGE SCALE GENOMIC DNA]</scope>
    <source>
        <strain evidence="7">DSM 18177</strain>
    </source>
</reference>
<evidence type="ECO:0008006" key="8">
    <source>
        <dbReference type="Google" id="ProtNLM"/>
    </source>
</evidence>
<dbReference type="Gene3D" id="4.10.520.10">
    <property type="entry name" value="IHF-like DNA-binding proteins"/>
    <property type="match status" value="1"/>
</dbReference>
<evidence type="ECO:0000256" key="1">
    <source>
        <dbReference type="ARBA" id="ARBA00010529"/>
    </source>
</evidence>
<dbReference type="Proteomes" id="UP000018901">
    <property type="component" value="Chromosome"/>
</dbReference>
<feature type="compositionally biased region" description="Polar residues" evidence="4">
    <location>
        <begin position="351"/>
        <end position="368"/>
    </location>
</feature>
<dbReference type="AlphaFoldDB" id="W0ERZ5"/>
<dbReference type="EMBL" id="CP007034">
    <property type="protein sequence ID" value="AHF13537.1"/>
    <property type="molecule type" value="Genomic_DNA"/>
</dbReference>
<dbReference type="CDD" id="cd00591">
    <property type="entry name" value="HU_IHF"/>
    <property type="match status" value="1"/>
</dbReference>
<dbReference type="SUPFAM" id="SSF47729">
    <property type="entry name" value="IHF-like DNA-binding proteins"/>
    <property type="match status" value="1"/>
</dbReference>
<dbReference type="GO" id="GO:0030527">
    <property type="term" value="F:structural constituent of chromatin"/>
    <property type="evidence" value="ECO:0007669"/>
    <property type="project" value="InterPro"/>
</dbReference>
<dbReference type="OrthoDB" id="9811567at2"/>
<evidence type="ECO:0000256" key="2">
    <source>
        <dbReference type="ARBA" id="ARBA00023125"/>
    </source>
</evidence>
<dbReference type="GeneID" id="90527996"/>
<keyword evidence="7" id="KW-1185">Reference proteome</keyword>
<dbReference type="STRING" id="880074.BARVI_00700"/>
<keyword evidence="5" id="KW-1133">Transmembrane helix</keyword>
<dbReference type="HOGENOM" id="CLU_029436_0_0_10"/>
<dbReference type="Pfam" id="PF00216">
    <property type="entry name" value="Bac_DNA_binding"/>
    <property type="match status" value="1"/>
</dbReference>
<gene>
    <name evidence="6" type="ORF">BARVI_00700</name>
</gene>
<evidence type="ECO:0000313" key="7">
    <source>
        <dbReference type="Proteomes" id="UP000018901"/>
    </source>
</evidence>
<evidence type="ECO:0000256" key="3">
    <source>
        <dbReference type="RuleBase" id="RU003939"/>
    </source>
</evidence>
<dbReference type="InterPro" id="IPR010992">
    <property type="entry name" value="IHF-like_DNA-bd_dom_sf"/>
</dbReference>
<name>W0ERZ5_9BACT</name>
<proteinExistence type="inferred from homology"/>
<dbReference type="InterPro" id="IPR000119">
    <property type="entry name" value="Hist_DNA-bd"/>
</dbReference>
<feature type="region of interest" description="Disordered" evidence="4">
    <location>
        <begin position="144"/>
        <end position="204"/>
    </location>
</feature>
<dbReference type="GO" id="GO:0003677">
    <property type="term" value="F:DNA binding"/>
    <property type="evidence" value="ECO:0007669"/>
    <property type="project" value="UniProtKB-KW"/>
</dbReference>
<dbReference type="PANTHER" id="PTHR33175:SF2">
    <property type="entry name" value="INTEGRATION HOST FACTOR SUBUNIT ALPHA"/>
    <property type="match status" value="1"/>
</dbReference>
<accession>W0ERZ5</accession>
<feature type="compositionally biased region" description="Polar residues" evidence="4">
    <location>
        <begin position="177"/>
        <end position="191"/>
    </location>
</feature>
<evidence type="ECO:0000256" key="4">
    <source>
        <dbReference type="SAM" id="MobiDB-lite"/>
    </source>
</evidence>
<organism evidence="6 7">
    <name type="scientific">Barnesiella viscericola DSM 18177</name>
    <dbReference type="NCBI Taxonomy" id="880074"/>
    <lineage>
        <taxon>Bacteria</taxon>
        <taxon>Pseudomonadati</taxon>
        <taxon>Bacteroidota</taxon>
        <taxon>Bacteroidia</taxon>
        <taxon>Bacteroidales</taxon>
        <taxon>Barnesiellaceae</taxon>
        <taxon>Barnesiella</taxon>
    </lineage>
</organism>
<dbReference type="RefSeq" id="WP_025277365.1">
    <property type="nucleotide sequence ID" value="NZ_CP007034.1"/>
</dbReference>